<organism evidence="1">
    <name type="scientific">marine sediment metagenome</name>
    <dbReference type="NCBI Taxonomy" id="412755"/>
    <lineage>
        <taxon>unclassified sequences</taxon>
        <taxon>metagenomes</taxon>
        <taxon>ecological metagenomes</taxon>
    </lineage>
</organism>
<dbReference type="AlphaFoldDB" id="X0YVJ5"/>
<feature type="non-terminal residue" evidence="1">
    <location>
        <position position="1"/>
    </location>
</feature>
<name>X0YVJ5_9ZZZZ</name>
<evidence type="ECO:0000313" key="1">
    <source>
        <dbReference type="EMBL" id="GAG40631.1"/>
    </source>
</evidence>
<reference evidence="1" key="1">
    <citation type="journal article" date="2014" name="Front. Microbiol.">
        <title>High frequency of phylogenetically diverse reductive dehalogenase-homologous genes in deep subseafloor sedimentary metagenomes.</title>
        <authorList>
            <person name="Kawai M."/>
            <person name="Futagami T."/>
            <person name="Toyoda A."/>
            <person name="Takaki Y."/>
            <person name="Nishi S."/>
            <person name="Hori S."/>
            <person name="Arai W."/>
            <person name="Tsubouchi T."/>
            <person name="Morono Y."/>
            <person name="Uchiyama I."/>
            <person name="Ito T."/>
            <person name="Fujiyama A."/>
            <person name="Inagaki F."/>
            <person name="Takami H."/>
        </authorList>
    </citation>
    <scope>NUCLEOTIDE SEQUENCE</scope>
    <source>
        <strain evidence="1">Expedition CK06-06</strain>
    </source>
</reference>
<sequence length="62" mass="6745">IDIEKTVDWDCMPAAVAALSRGGYRGERVQADAADIIKAARHLARHYEKADKPIPDTLGALI</sequence>
<proteinExistence type="predicted"/>
<accession>X0YVJ5</accession>
<dbReference type="EMBL" id="BARS01042251">
    <property type="protein sequence ID" value="GAG40631.1"/>
    <property type="molecule type" value="Genomic_DNA"/>
</dbReference>
<comment type="caution">
    <text evidence="1">The sequence shown here is derived from an EMBL/GenBank/DDBJ whole genome shotgun (WGS) entry which is preliminary data.</text>
</comment>
<protein>
    <submittedName>
        <fullName evidence="1">Uncharacterized protein</fullName>
    </submittedName>
</protein>
<gene>
    <name evidence="1" type="ORF">S01H1_64125</name>
</gene>